<keyword evidence="2" id="KW-1185">Reference proteome</keyword>
<dbReference type="EMBL" id="NRRV01000045">
    <property type="protein sequence ID" value="MBK1632347.1"/>
    <property type="molecule type" value="Genomic_DNA"/>
</dbReference>
<proteinExistence type="predicted"/>
<comment type="caution">
    <text evidence="1">The sequence shown here is derived from an EMBL/GenBank/DDBJ whole genome shotgun (WGS) entry which is preliminary data.</text>
</comment>
<reference evidence="1 2" key="1">
    <citation type="journal article" date="2020" name="Microorganisms">
        <title>Osmotic Adaptation and Compatible Solute Biosynthesis of Phototrophic Bacteria as Revealed from Genome Analyses.</title>
        <authorList>
            <person name="Imhoff J.F."/>
            <person name="Rahn T."/>
            <person name="Kunzel S."/>
            <person name="Keller A."/>
            <person name="Neulinger S.C."/>
        </authorList>
    </citation>
    <scope>NUCLEOTIDE SEQUENCE [LARGE SCALE GENOMIC DNA]</scope>
    <source>
        <strain evidence="1 2">DSM 6210</strain>
    </source>
</reference>
<evidence type="ECO:0008006" key="3">
    <source>
        <dbReference type="Google" id="ProtNLM"/>
    </source>
</evidence>
<name>A0ABS1CK96_9GAMM</name>
<evidence type="ECO:0000313" key="1">
    <source>
        <dbReference type="EMBL" id="MBK1632347.1"/>
    </source>
</evidence>
<organism evidence="1 2">
    <name type="scientific">Thiohalocapsa halophila</name>
    <dbReference type="NCBI Taxonomy" id="69359"/>
    <lineage>
        <taxon>Bacteria</taxon>
        <taxon>Pseudomonadati</taxon>
        <taxon>Pseudomonadota</taxon>
        <taxon>Gammaproteobacteria</taxon>
        <taxon>Chromatiales</taxon>
        <taxon>Chromatiaceae</taxon>
        <taxon>Thiohalocapsa</taxon>
    </lineage>
</organism>
<sequence length="173" mass="19578">MHFLDFDLFQDAAHGQQAEWCFAMRDASTPGVCLGQELQLYVIELRKAARIQTDNGRLAAWVALFQHWQEDDVMNQITDDPVRSAYDKLKALSADPETRWLAFQRERALLEEQTLLSEAREEGIGKGVEKGRAETQRETAERMLRLTQMDDATIAALSGLDQAEVAALRQAAR</sequence>
<gene>
    <name evidence="1" type="ORF">CKO31_16710</name>
</gene>
<protein>
    <recommendedName>
        <fullName evidence="3">Rpn family recombination-promoting nuclease/putative transposase</fullName>
    </recommendedName>
</protein>
<dbReference type="Proteomes" id="UP000748752">
    <property type="component" value="Unassembled WGS sequence"/>
</dbReference>
<accession>A0ABS1CK96</accession>
<evidence type="ECO:0000313" key="2">
    <source>
        <dbReference type="Proteomes" id="UP000748752"/>
    </source>
</evidence>